<dbReference type="Pfam" id="PF02931">
    <property type="entry name" value="Neur_chan_LBD"/>
    <property type="match status" value="2"/>
</dbReference>
<comment type="caution">
    <text evidence="2">The sequence shown here is derived from an EMBL/GenBank/DDBJ whole genome shotgun (WGS) entry which is preliminary data.</text>
</comment>
<sequence length="137" mass="16550">MSMIVKIVNFMNLMIMFTRLPISYLNFNPFYTLVSYKIQREWYDVKLRWNPSEYGGLERLYIPSDLIWLPDIVLYNKGYLDLAKPEYKLGFYNVNKEWNDKSLRWDPKEYGNLDILEVPISEIWTPDIVLFNNHINI</sequence>
<proteinExistence type="predicted"/>
<feature type="domain" description="Neurotransmitter-gated ion-channel ligand-binding" evidence="1">
    <location>
        <begin position="36"/>
        <end position="78"/>
    </location>
</feature>
<dbReference type="InterPro" id="IPR006201">
    <property type="entry name" value="Neur_channel"/>
</dbReference>
<evidence type="ECO:0000259" key="1">
    <source>
        <dbReference type="Pfam" id="PF02931"/>
    </source>
</evidence>
<protein>
    <recommendedName>
        <fullName evidence="1">Neurotransmitter-gated ion-channel ligand-binding domain-containing protein</fullName>
    </recommendedName>
</protein>
<accession>A0ABQ9EIA4</accession>
<name>A0ABQ9EIA4_TEGGR</name>
<dbReference type="SUPFAM" id="SSF63712">
    <property type="entry name" value="Nicotinic receptor ligand binding domain-like"/>
    <property type="match status" value="2"/>
</dbReference>
<keyword evidence="3" id="KW-1185">Reference proteome</keyword>
<dbReference type="Proteomes" id="UP001217089">
    <property type="component" value="Unassembled WGS sequence"/>
</dbReference>
<dbReference type="Gene3D" id="2.70.170.10">
    <property type="entry name" value="Neurotransmitter-gated ion-channel ligand-binding domain"/>
    <property type="match status" value="2"/>
</dbReference>
<dbReference type="InterPro" id="IPR036734">
    <property type="entry name" value="Neur_chan_lig-bd_sf"/>
</dbReference>
<evidence type="ECO:0000313" key="3">
    <source>
        <dbReference type="Proteomes" id="UP001217089"/>
    </source>
</evidence>
<gene>
    <name evidence="2" type="ORF">KUTeg_018587</name>
</gene>
<dbReference type="InterPro" id="IPR006202">
    <property type="entry name" value="Neur_chan_lig-bd"/>
</dbReference>
<dbReference type="PANTHER" id="PTHR18945">
    <property type="entry name" value="NEUROTRANSMITTER GATED ION CHANNEL"/>
    <property type="match status" value="1"/>
</dbReference>
<organism evidence="2 3">
    <name type="scientific">Tegillarca granosa</name>
    <name type="common">Malaysian cockle</name>
    <name type="synonym">Anadara granosa</name>
    <dbReference type="NCBI Taxonomy" id="220873"/>
    <lineage>
        <taxon>Eukaryota</taxon>
        <taxon>Metazoa</taxon>
        <taxon>Spiralia</taxon>
        <taxon>Lophotrochozoa</taxon>
        <taxon>Mollusca</taxon>
        <taxon>Bivalvia</taxon>
        <taxon>Autobranchia</taxon>
        <taxon>Pteriomorphia</taxon>
        <taxon>Arcoida</taxon>
        <taxon>Arcoidea</taxon>
        <taxon>Arcidae</taxon>
        <taxon>Tegillarca</taxon>
    </lineage>
</organism>
<evidence type="ECO:0000313" key="2">
    <source>
        <dbReference type="EMBL" id="KAJ8305004.1"/>
    </source>
</evidence>
<feature type="domain" description="Neurotransmitter-gated ion-channel ligand-binding" evidence="1">
    <location>
        <begin position="94"/>
        <end position="134"/>
    </location>
</feature>
<dbReference type="EMBL" id="JARBDR010000903">
    <property type="protein sequence ID" value="KAJ8305004.1"/>
    <property type="molecule type" value="Genomic_DNA"/>
</dbReference>
<reference evidence="2 3" key="1">
    <citation type="submission" date="2022-12" db="EMBL/GenBank/DDBJ databases">
        <title>Chromosome-level genome of Tegillarca granosa.</title>
        <authorList>
            <person name="Kim J."/>
        </authorList>
    </citation>
    <scope>NUCLEOTIDE SEQUENCE [LARGE SCALE GENOMIC DNA]</scope>
    <source>
        <strain evidence="2">Teg-2019</strain>
        <tissue evidence="2">Adductor muscle</tissue>
    </source>
</reference>